<dbReference type="AlphaFoldDB" id="F8L8E3"/>
<evidence type="ECO:0000256" key="7">
    <source>
        <dbReference type="HAMAP-Rule" id="MF_00210"/>
    </source>
</evidence>
<keyword evidence="10" id="KW-1185">Reference proteome</keyword>
<dbReference type="EC" id="2.5.1.19" evidence="7"/>
<sequence>MKHYRIKKSSLKGTLEIPTSKSHTLRAILFGMMGKGKTIVRKYLQSPDAVAMIEAIKNFGATVDMFSDRLEIGGVAGKLQPADDVVYSGNSGQVLRFIGALAGLLPTYTVLTGDRSIRHNRPVKPLLEGLQSLGVFAESMRLDGFAPILIKGPYNGGRATLEGQDSQPVSGLLIASCFAEGPTEIEVRNPGEKPWIDLTLHWFDTLKLPYQNNDYTLYHIPGGGGYDSFDYTVPGDFSSLAFPVVAALITDSDITIENVDMDDVQGDKKIIEVLIEMGAKIEINKEKRTLHVKKGSKLKGMTLDINDYIDAITILAVVGCYAEGTTEIKNAAIARTKECDRIRAIATELKKMGADIEEKEDGLVVRTSVLQGAIVETYHDHRMVMSLSVAALGAKGETQVMGVECVSKTYPTFADHFQLLGANLQEQA</sequence>
<keyword evidence="7" id="KW-0963">Cytoplasm</keyword>
<accession>F8L8E3</accession>
<comment type="catalytic activity">
    <reaction evidence="6">
        <text>3-phosphoshikimate + phosphoenolpyruvate = 5-O-(1-carboxyvinyl)-3-phosphoshikimate + phosphate</text>
        <dbReference type="Rhea" id="RHEA:21256"/>
        <dbReference type="ChEBI" id="CHEBI:43474"/>
        <dbReference type="ChEBI" id="CHEBI:57701"/>
        <dbReference type="ChEBI" id="CHEBI:58702"/>
        <dbReference type="ChEBI" id="CHEBI:145989"/>
        <dbReference type="EC" id="2.5.1.19"/>
    </reaction>
    <physiologicalReaction direction="left-to-right" evidence="6">
        <dbReference type="Rhea" id="RHEA:21257"/>
    </physiologicalReaction>
</comment>
<feature type="binding site" evidence="7">
    <location>
        <position position="382"/>
    </location>
    <ligand>
        <name>phosphoenolpyruvate</name>
        <dbReference type="ChEBI" id="CHEBI:58702"/>
    </ligand>
</feature>
<feature type="active site" description="Proton acceptor" evidence="7">
    <location>
        <position position="310"/>
    </location>
</feature>
<comment type="pathway">
    <text evidence="1 7">Metabolic intermediate biosynthesis; chorismate biosynthesis; chorismate from D-erythrose 4-phosphate and phosphoenolpyruvate: step 6/7.</text>
</comment>
<feature type="binding site" evidence="7">
    <location>
        <position position="310"/>
    </location>
    <ligand>
        <name>3-phosphoshikimate</name>
        <dbReference type="ChEBI" id="CHEBI:145989"/>
    </ligand>
</feature>
<dbReference type="InterPro" id="IPR036968">
    <property type="entry name" value="Enolpyruvate_Tfrase_sf"/>
</dbReference>
<evidence type="ECO:0000256" key="4">
    <source>
        <dbReference type="ARBA" id="ARBA00022679"/>
    </source>
</evidence>
<dbReference type="SUPFAM" id="SSF55205">
    <property type="entry name" value="EPT/RTPC-like"/>
    <property type="match status" value="1"/>
</dbReference>
<dbReference type="Gene3D" id="3.65.10.10">
    <property type="entry name" value="Enolpyruvate transferase domain"/>
    <property type="match status" value="2"/>
</dbReference>
<dbReference type="Proteomes" id="UP000000496">
    <property type="component" value="Chromosome gsn.131"/>
</dbReference>
<dbReference type="EMBL" id="FR872582">
    <property type="protein sequence ID" value="CCB89066.1"/>
    <property type="molecule type" value="Genomic_DNA"/>
</dbReference>
<feature type="binding site" evidence="7">
    <location>
        <position position="26"/>
    </location>
    <ligand>
        <name>3-phosphoshikimate</name>
        <dbReference type="ChEBI" id="CHEBI:145989"/>
    </ligand>
</feature>
<feature type="binding site" evidence="7">
    <location>
        <position position="21"/>
    </location>
    <ligand>
        <name>3-phosphoshikimate</name>
        <dbReference type="ChEBI" id="CHEBI:145989"/>
    </ligand>
</feature>
<feature type="binding site" evidence="7">
    <location>
        <position position="21"/>
    </location>
    <ligand>
        <name>phosphoenolpyruvate</name>
        <dbReference type="ChEBI" id="CHEBI:58702"/>
    </ligand>
</feature>
<feature type="binding site" evidence="7">
    <location>
        <position position="167"/>
    </location>
    <ligand>
        <name>3-phosphoshikimate</name>
        <dbReference type="ChEBI" id="CHEBI:145989"/>
    </ligand>
</feature>
<comment type="subcellular location">
    <subcellularLocation>
        <location evidence="7">Cytoplasm</location>
    </subcellularLocation>
</comment>
<dbReference type="GO" id="GO:0009073">
    <property type="term" value="P:aromatic amino acid family biosynthetic process"/>
    <property type="evidence" value="ECO:0007669"/>
    <property type="project" value="UniProtKB-KW"/>
</dbReference>
<dbReference type="HOGENOM" id="CLU_024321_0_0_0"/>
<feature type="binding site" evidence="7">
    <location>
        <position position="408"/>
    </location>
    <ligand>
        <name>phosphoenolpyruvate</name>
        <dbReference type="ChEBI" id="CHEBI:58702"/>
    </ligand>
</feature>
<dbReference type="UniPathway" id="UPA00053">
    <property type="reaction ID" value="UER00089"/>
</dbReference>
<comment type="function">
    <text evidence="7">Catalyzes the transfer of the enolpyruvyl moiety of phosphoenolpyruvate (PEP) to the 5-hydroxyl of shikimate-3-phosphate (S3P) to produce enolpyruvyl shikimate-3-phosphate and inorganic phosphate.</text>
</comment>
<evidence type="ECO:0000256" key="2">
    <source>
        <dbReference type="ARBA" id="ARBA00009948"/>
    </source>
</evidence>
<dbReference type="InterPro" id="IPR006264">
    <property type="entry name" value="EPSP_synthase"/>
</dbReference>
<feature type="binding site" evidence="7">
    <location>
        <position position="121"/>
    </location>
    <ligand>
        <name>phosphoenolpyruvate</name>
        <dbReference type="ChEBI" id="CHEBI:58702"/>
    </ligand>
</feature>
<keyword evidence="3 7" id="KW-0028">Amino-acid biosynthesis</keyword>
<organism evidence="9 10">
    <name type="scientific">Simkania negevensis (strain ATCC VR-1471 / DSM 27360 / Z)</name>
    <dbReference type="NCBI Taxonomy" id="331113"/>
    <lineage>
        <taxon>Bacteria</taxon>
        <taxon>Pseudomonadati</taxon>
        <taxon>Chlamydiota</taxon>
        <taxon>Chlamydiia</taxon>
        <taxon>Parachlamydiales</taxon>
        <taxon>Simkaniaceae</taxon>
        <taxon>Simkania</taxon>
    </lineage>
</organism>
<keyword evidence="5 7" id="KW-0057">Aromatic amino acid biosynthesis</keyword>
<dbReference type="GO" id="GO:0008652">
    <property type="term" value="P:amino acid biosynthetic process"/>
    <property type="evidence" value="ECO:0007669"/>
    <property type="project" value="UniProtKB-KW"/>
</dbReference>
<name>F8L8E3_SIMNZ</name>
<dbReference type="CDD" id="cd01556">
    <property type="entry name" value="EPSP_synthase"/>
    <property type="match status" value="1"/>
</dbReference>
<gene>
    <name evidence="7 9" type="primary">aroA</name>
    <name evidence="9" type="ordered locus">SNE_A11890</name>
</gene>
<comment type="caution">
    <text evidence="7">Lacks conserved residue(s) required for the propagation of feature annotation.</text>
</comment>
<evidence type="ECO:0000259" key="8">
    <source>
        <dbReference type="Pfam" id="PF00275"/>
    </source>
</evidence>
<reference evidence="9 10" key="1">
    <citation type="journal article" date="2011" name="Mol. Biol. Evol.">
        <title>Unity in variety--the pan-genome of the Chlamydiae.</title>
        <authorList>
            <person name="Collingro A."/>
            <person name="Tischler P."/>
            <person name="Weinmaier T."/>
            <person name="Penz T."/>
            <person name="Heinz E."/>
            <person name="Brunham R.C."/>
            <person name="Read T.D."/>
            <person name="Bavoil P.M."/>
            <person name="Sachse K."/>
            <person name="Kahane S."/>
            <person name="Friedman M.G."/>
            <person name="Rattei T."/>
            <person name="Myers G.S."/>
            <person name="Horn M."/>
        </authorList>
    </citation>
    <scope>NUCLEOTIDE SEQUENCE [LARGE SCALE GENOMIC DNA]</scope>
    <source>
        <strain evidence="10">ATCC VR-1471 / Z</strain>
    </source>
</reference>
<feature type="binding site" evidence="7">
    <location>
        <position position="337"/>
    </location>
    <ligand>
        <name>3-phosphoshikimate</name>
        <dbReference type="ChEBI" id="CHEBI:145989"/>
    </ligand>
</feature>
<dbReference type="OrthoDB" id="9809920at2"/>
<dbReference type="PANTHER" id="PTHR21090">
    <property type="entry name" value="AROM/DEHYDROQUINATE SYNTHASE"/>
    <property type="match status" value="1"/>
</dbReference>
<feature type="domain" description="Enolpyruvate transferase" evidence="8">
    <location>
        <begin position="8"/>
        <end position="416"/>
    </location>
</feature>
<comment type="subunit">
    <text evidence="7">Monomer.</text>
</comment>
<feature type="binding site" evidence="7">
    <location>
        <position position="22"/>
    </location>
    <ligand>
        <name>3-phosphoshikimate</name>
        <dbReference type="ChEBI" id="CHEBI:145989"/>
    </ligand>
</feature>
<dbReference type="PROSITE" id="PS00885">
    <property type="entry name" value="EPSP_SYNTHASE_2"/>
    <property type="match status" value="1"/>
</dbReference>
<evidence type="ECO:0000256" key="3">
    <source>
        <dbReference type="ARBA" id="ARBA00022605"/>
    </source>
</evidence>
<evidence type="ECO:0000313" key="9">
    <source>
        <dbReference type="EMBL" id="CCB89066.1"/>
    </source>
</evidence>
<dbReference type="PIRSF" id="PIRSF000505">
    <property type="entry name" value="EPSPS"/>
    <property type="match status" value="1"/>
</dbReference>
<comment type="similarity">
    <text evidence="2 7">Belongs to the EPSP synthase family.</text>
</comment>
<evidence type="ECO:0000256" key="6">
    <source>
        <dbReference type="ARBA" id="ARBA00044633"/>
    </source>
</evidence>
<dbReference type="GO" id="GO:0005737">
    <property type="term" value="C:cytoplasm"/>
    <property type="evidence" value="ECO:0007669"/>
    <property type="project" value="UniProtKB-SubCell"/>
</dbReference>
<dbReference type="InterPro" id="IPR023193">
    <property type="entry name" value="EPSP_synthase_CS"/>
</dbReference>
<dbReference type="RefSeq" id="WP_013943533.1">
    <property type="nucleotide sequence ID" value="NC_015713.1"/>
</dbReference>
<dbReference type="KEGG" id="sng:SNE_A11890"/>
<proteinExistence type="inferred from homology"/>
<feature type="binding site" evidence="7">
    <location>
        <position position="341"/>
    </location>
    <ligand>
        <name>phosphoenolpyruvate</name>
        <dbReference type="ChEBI" id="CHEBI:58702"/>
    </ligand>
</feature>
<dbReference type="NCBIfam" id="TIGR01356">
    <property type="entry name" value="aroA"/>
    <property type="match status" value="1"/>
</dbReference>
<protein>
    <recommendedName>
        <fullName evidence="7">3-phosphoshikimate 1-carboxyvinyltransferase</fullName>
        <ecNumber evidence="7">2.5.1.19</ecNumber>
    </recommendedName>
    <alternativeName>
        <fullName evidence="7">5-enolpyruvylshikimate-3-phosphate synthase</fullName>
        <shortName evidence="7">EPSP synthase</shortName>
        <shortName evidence="7">EPSPS</shortName>
    </alternativeName>
</protein>
<keyword evidence="4 7" id="KW-0808">Transferase</keyword>
<dbReference type="InterPro" id="IPR013792">
    <property type="entry name" value="RNA3'P_cycl/enolpyr_Trfase_a/b"/>
</dbReference>
<dbReference type="HAMAP" id="MF_00210">
    <property type="entry name" value="EPSP_synth"/>
    <property type="match status" value="1"/>
</dbReference>
<feature type="binding site" evidence="7">
    <location>
        <position position="92"/>
    </location>
    <ligand>
        <name>phosphoenolpyruvate</name>
        <dbReference type="ChEBI" id="CHEBI:58702"/>
    </ligand>
</feature>
<dbReference type="eggNOG" id="COG0128">
    <property type="taxonomic scope" value="Bacteria"/>
</dbReference>
<dbReference type="InterPro" id="IPR001986">
    <property type="entry name" value="Enolpyruvate_Tfrase_dom"/>
</dbReference>
<dbReference type="PANTHER" id="PTHR21090:SF5">
    <property type="entry name" value="PENTAFUNCTIONAL AROM POLYPEPTIDE"/>
    <property type="match status" value="1"/>
</dbReference>
<evidence type="ECO:0000256" key="1">
    <source>
        <dbReference type="ARBA" id="ARBA00004811"/>
    </source>
</evidence>
<dbReference type="GO" id="GO:0009423">
    <property type="term" value="P:chorismate biosynthetic process"/>
    <property type="evidence" value="ECO:0007669"/>
    <property type="project" value="UniProtKB-UniRule"/>
</dbReference>
<feature type="binding site" evidence="7">
    <location>
        <position position="167"/>
    </location>
    <ligand>
        <name>phosphoenolpyruvate</name>
        <dbReference type="ChEBI" id="CHEBI:58702"/>
    </ligand>
</feature>
<dbReference type="STRING" id="331113.SNE_A11890"/>
<evidence type="ECO:0000313" key="10">
    <source>
        <dbReference type="Proteomes" id="UP000000496"/>
    </source>
</evidence>
<dbReference type="GO" id="GO:0003866">
    <property type="term" value="F:3-phosphoshikimate 1-carboxyvinyltransferase activity"/>
    <property type="evidence" value="ECO:0007669"/>
    <property type="project" value="UniProtKB-UniRule"/>
</dbReference>
<dbReference type="Pfam" id="PF00275">
    <property type="entry name" value="EPSP_synthase"/>
    <property type="match status" value="1"/>
</dbReference>
<evidence type="ECO:0000256" key="5">
    <source>
        <dbReference type="ARBA" id="ARBA00023141"/>
    </source>
</evidence>
<feature type="binding site" evidence="7">
    <location>
        <position position="166"/>
    </location>
    <ligand>
        <name>3-phosphoshikimate</name>
        <dbReference type="ChEBI" id="CHEBI:145989"/>
    </ligand>
</feature>